<feature type="region of interest" description="Disordered" evidence="4">
    <location>
        <begin position="933"/>
        <end position="963"/>
    </location>
</feature>
<dbReference type="InterPro" id="IPR036612">
    <property type="entry name" value="KH_dom_type_1_sf"/>
</dbReference>
<proteinExistence type="inferred from homology"/>
<dbReference type="Gene3D" id="3.30.310.270">
    <property type="match status" value="2"/>
</dbReference>
<dbReference type="Pfam" id="PF00013">
    <property type="entry name" value="KH_1"/>
    <property type="match status" value="1"/>
</dbReference>
<feature type="domain" description="SAM" evidence="5">
    <location>
        <begin position="1001"/>
        <end position="1059"/>
    </location>
</feature>
<evidence type="ECO:0000256" key="1">
    <source>
        <dbReference type="ARBA" id="ARBA00007662"/>
    </source>
</evidence>
<dbReference type="SUPFAM" id="SSF47769">
    <property type="entry name" value="SAM/Pointed domain"/>
    <property type="match status" value="1"/>
</dbReference>
<dbReference type="PROSITE" id="PS50105">
    <property type="entry name" value="SAM_DOMAIN"/>
    <property type="match status" value="1"/>
</dbReference>
<dbReference type="InterPro" id="IPR047554">
    <property type="entry name" value="BICC1_KH-I_rpt2"/>
</dbReference>
<feature type="region of interest" description="Disordered" evidence="4">
    <location>
        <begin position="447"/>
        <end position="467"/>
    </location>
</feature>
<feature type="compositionally biased region" description="Low complexity" evidence="4">
    <location>
        <begin position="817"/>
        <end position="832"/>
    </location>
</feature>
<dbReference type="InterPro" id="IPR054727">
    <property type="entry name" value="BICC1_KH"/>
</dbReference>
<evidence type="ECO:0000313" key="6">
    <source>
        <dbReference type="EMBL" id="OXA37634.1"/>
    </source>
</evidence>
<dbReference type="GO" id="GO:0010468">
    <property type="term" value="P:regulation of gene expression"/>
    <property type="evidence" value="ECO:0007669"/>
    <property type="project" value="UniProtKB-ARBA"/>
</dbReference>
<dbReference type="InterPro" id="IPR001660">
    <property type="entry name" value="SAM"/>
</dbReference>
<reference evidence="6 7" key="1">
    <citation type="submission" date="2015-12" db="EMBL/GenBank/DDBJ databases">
        <title>The genome of Folsomia candida.</title>
        <authorList>
            <person name="Faddeeva A."/>
            <person name="Derks M.F."/>
            <person name="Anvar Y."/>
            <person name="Smit S."/>
            <person name="Van Straalen N."/>
            <person name="Roelofs D."/>
        </authorList>
    </citation>
    <scope>NUCLEOTIDE SEQUENCE [LARGE SCALE GENOMIC DNA]</scope>
    <source>
        <strain evidence="6 7">VU population</strain>
        <tissue evidence="6">Whole body</tissue>
    </source>
</reference>
<evidence type="ECO:0000256" key="2">
    <source>
        <dbReference type="ARBA" id="ARBA00022737"/>
    </source>
</evidence>
<keyword evidence="7" id="KW-1185">Reference proteome</keyword>
<comment type="caution">
    <text evidence="6">The sequence shown here is derived from an EMBL/GenBank/DDBJ whole genome shotgun (WGS) entry which is preliminary data.</text>
</comment>
<name>A0A226CYE7_FOLCA</name>
<dbReference type="CDD" id="cd22421">
    <property type="entry name" value="KH-I_BICC1_rpt2"/>
    <property type="match status" value="1"/>
</dbReference>
<dbReference type="PANTHER" id="PTHR10627:SF69">
    <property type="entry name" value="PROTEIN BICAUDAL C"/>
    <property type="match status" value="1"/>
</dbReference>
<gene>
    <name evidence="6" type="ORF">Fcan01_27600</name>
</gene>
<dbReference type="PROSITE" id="PS50084">
    <property type="entry name" value="KH_TYPE_1"/>
    <property type="match status" value="1"/>
</dbReference>
<feature type="region of interest" description="Disordered" evidence="4">
    <location>
        <begin position="649"/>
        <end position="673"/>
    </location>
</feature>
<dbReference type="PANTHER" id="PTHR10627">
    <property type="entry name" value="SCP160"/>
    <property type="match status" value="1"/>
</dbReference>
<keyword evidence="2" id="KW-0677">Repeat</keyword>
<dbReference type="SMART" id="SM00454">
    <property type="entry name" value="SAM"/>
    <property type="match status" value="1"/>
</dbReference>
<dbReference type="STRING" id="158441.A0A226CYE7"/>
<evidence type="ECO:0000259" key="5">
    <source>
        <dbReference type="PROSITE" id="PS50105"/>
    </source>
</evidence>
<feature type="compositionally biased region" description="Basic and acidic residues" evidence="4">
    <location>
        <begin position="847"/>
        <end position="874"/>
    </location>
</feature>
<comment type="similarity">
    <text evidence="1">Belongs to the BicC family.</text>
</comment>
<dbReference type="OrthoDB" id="271862at2759"/>
<organism evidence="6 7">
    <name type="scientific">Folsomia candida</name>
    <name type="common">Springtail</name>
    <dbReference type="NCBI Taxonomy" id="158441"/>
    <lineage>
        <taxon>Eukaryota</taxon>
        <taxon>Metazoa</taxon>
        <taxon>Ecdysozoa</taxon>
        <taxon>Arthropoda</taxon>
        <taxon>Hexapoda</taxon>
        <taxon>Collembola</taxon>
        <taxon>Entomobryomorpha</taxon>
        <taxon>Isotomoidea</taxon>
        <taxon>Isotomidae</taxon>
        <taxon>Proisotominae</taxon>
        <taxon>Folsomia</taxon>
    </lineage>
</organism>
<evidence type="ECO:0000256" key="4">
    <source>
        <dbReference type="SAM" id="MobiDB-lite"/>
    </source>
</evidence>
<dbReference type="AlphaFoldDB" id="A0A226CYE7"/>
<dbReference type="SUPFAM" id="SSF54791">
    <property type="entry name" value="Eukaryotic type KH-domain (KH-domain type I)"/>
    <property type="match status" value="2"/>
</dbReference>
<dbReference type="InterPro" id="IPR047549">
    <property type="entry name" value="BICC1_KH-I_rpt1"/>
</dbReference>
<dbReference type="GO" id="GO:0003723">
    <property type="term" value="F:RNA binding"/>
    <property type="evidence" value="ECO:0007669"/>
    <property type="project" value="UniProtKB-UniRule"/>
</dbReference>
<accession>A0A226CYE7</accession>
<dbReference type="GO" id="GO:0005737">
    <property type="term" value="C:cytoplasm"/>
    <property type="evidence" value="ECO:0007669"/>
    <property type="project" value="TreeGrafter"/>
</dbReference>
<feature type="region of interest" description="Disordered" evidence="4">
    <location>
        <begin position="809"/>
        <end position="889"/>
    </location>
</feature>
<dbReference type="Proteomes" id="UP000198287">
    <property type="component" value="Unassembled WGS sequence"/>
</dbReference>
<dbReference type="EMBL" id="LNIX01000054">
    <property type="protein sequence ID" value="OXA37634.1"/>
    <property type="molecule type" value="Genomic_DNA"/>
</dbReference>
<dbReference type="InterPro" id="IPR004088">
    <property type="entry name" value="KH_dom_type_1"/>
</dbReference>
<dbReference type="InterPro" id="IPR013761">
    <property type="entry name" value="SAM/pointed_sf"/>
</dbReference>
<dbReference type="Gene3D" id="1.10.150.50">
    <property type="entry name" value="Transcription Factor, Ets-1"/>
    <property type="match status" value="1"/>
</dbReference>
<feature type="compositionally biased region" description="Polar residues" evidence="4">
    <location>
        <begin position="41"/>
        <end position="61"/>
    </location>
</feature>
<sequence length="1070" mass="115906">MAAGSPVRYRLKGSSSTTFFGRSDSLKRRASAELDEHLRETSSPQNWREQCNSTSTNSSSLGRGRSISQDEEEDDLSGGGSDGSDYVFVGSTGFGLCGGVRTKVAETDPPKWEKKEETGSQDDSADLMERTNTYVQWPSRMKLGAKTKKDLYVRVYGHDQEEVNEAKNQILADLGPHRDLRITLKMEISYTDHSHLIGCRGQTIRKVMDDTGCHIHFPDSNRMSKEHKSNQVTIAGSSIGSVEQARARVRELSPLVFQFNMPTLHSPYEMQINPEAHHVFIDNIQSTYGVQVTIHPPNKLQQTSVSVKGCEIDSDAVRCAVGKIVAYFSGNNNMSSVQVESTMEITPIQHPFVRAVNDSNVHAIMMNTGAKIIFPDLTDGNIQQIKRSRVYISGEINCVYNARQQLLGCLPLRMIFDLADEFHLEWDVIRQVGQDMNVNVKLINRNRGGMDRSSGGGGGLSSLPPPVPGRSRTIQLIAHERNTSNLFEVRRRILGGMEQMFSASIPQNYMLRPTYPTSEVKASLQYGNRLGVGPPMGSLPPLMLPTSPNMQSPVLSPSFWPPSPFASPFCSPSIATCVVNGSTNNNNTGGGGSNVGYGGLMSNMHNNPGGGGNGNNNNHGYGMSTSNNGGYGHLHHIAGYGHNEGMSNNSNNGYDSIQMGGGGGGRNGPPPGIGKLTLNLQHGLNYGYNGPLPSPSPVNMHPPEISINNMKHSFHLPLVDPHNYNMLPSQGYQHHHGHTDSALNTPMSLGGTSTFSDLSPMTSHPGVGMVNAILNDFNDMDFKRRAPGCERANTAPNLFVNLPSGGLLKNGGGSGSTSGSASRSESPSLPTSNNEPTASAATGGADSLKEGNDEKKDPELTVEKDDGKETKEEDNSSGEKVVNPDPTHDKKYMAVKAMYHTKIGPDTSPRVPNSEWSGCGFSKTYLNLFRTDNSNADTNRTDLDSGLGPDADGENAPSSGSGAVSDIRKVHFPIGHQQSNLLDFYGPSRPMDGNLKPPTDLASLFIRNGLGKFIDKFISEEIDLGTFASLNESDLRSLGVSAYPARKRMLVLITQLACPRLTEDWNQSSH</sequence>
<dbReference type="Pfam" id="PF00536">
    <property type="entry name" value="SAM_1"/>
    <property type="match status" value="1"/>
</dbReference>
<dbReference type="SMART" id="SM00322">
    <property type="entry name" value="KH"/>
    <property type="match status" value="2"/>
</dbReference>
<feature type="region of interest" description="Disordered" evidence="4">
    <location>
        <begin position="1"/>
        <end position="82"/>
    </location>
</feature>
<protein>
    <submittedName>
        <fullName evidence="6">Protein bicaudal C 1</fullName>
    </submittedName>
</protein>
<keyword evidence="3" id="KW-0694">RNA-binding</keyword>
<evidence type="ECO:0000313" key="7">
    <source>
        <dbReference type="Proteomes" id="UP000198287"/>
    </source>
</evidence>
<dbReference type="Pfam" id="PF24234">
    <property type="entry name" value="KH_BICC1_1st"/>
    <property type="match status" value="1"/>
</dbReference>
<dbReference type="InterPro" id="IPR004087">
    <property type="entry name" value="KH_dom"/>
</dbReference>
<dbReference type="Pfam" id="PF22985">
    <property type="entry name" value="KH_BICC1"/>
    <property type="match status" value="1"/>
</dbReference>
<feature type="compositionally biased region" description="Basic and acidic residues" evidence="4">
    <location>
        <begin position="24"/>
        <end position="40"/>
    </location>
</feature>
<evidence type="ECO:0000256" key="3">
    <source>
        <dbReference type="PROSITE-ProRule" id="PRU00117"/>
    </source>
</evidence>